<gene>
    <name evidence="7" type="ORF">GCM10010492_58320</name>
</gene>
<evidence type="ECO:0000313" key="8">
    <source>
        <dbReference type="Proteomes" id="UP001500416"/>
    </source>
</evidence>
<dbReference type="Gene3D" id="1.10.357.10">
    <property type="entry name" value="Tetracycline Repressor, domain 2"/>
    <property type="match status" value="1"/>
</dbReference>
<proteinExistence type="predicted"/>
<dbReference type="PROSITE" id="PS01081">
    <property type="entry name" value="HTH_TETR_1"/>
    <property type="match status" value="1"/>
</dbReference>
<evidence type="ECO:0000256" key="3">
    <source>
        <dbReference type="ARBA" id="ARBA00023163"/>
    </source>
</evidence>
<dbReference type="InterPro" id="IPR009057">
    <property type="entry name" value="Homeodomain-like_sf"/>
</dbReference>
<feature type="domain" description="HTH tetR-type" evidence="6">
    <location>
        <begin position="2"/>
        <end position="62"/>
    </location>
</feature>
<sequence length="293" mass="30469">MSPTPERILASARALFAERGYRATSMQAIADRVGITKAALYHHFAAKDDLLRHLTLPLLDELEAALGEAEAGGDPEAGGEAEAGGDPKAGGDPEAGGDPKAAGDPKAGGHPEAGGDPEAVRWRAIEGYVDVYLRHRETLLMLVRDMTLLVQAPVADRFRAAVALANDLVCGPDRSLAGRVRAAQVVAGLGDPVVLFLDVPPDRLKRLILDGARALLAETPVADGPPGPAPVDPAGGRPRGRPRGRGGGRPAALSEPEAGRARELYAAGRPVAEIAERLGVSRATVYRSLKSPG</sequence>
<keyword evidence="1" id="KW-0805">Transcription regulation</keyword>
<dbReference type="PROSITE" id="PS50977">
    <property type="entry name" value="HTH_TETR_2"/>
    <property type="match status" value="1"/>
</dbReference>
<evidence type="ECO:0000259" key="6">
    <source>
        <dbReference type="PROSITE" id="PS50977"/>
    </source>
</evidence>
<dbReference type="Pfam" id="PF02796">
    <property type="entry name" value="HTH_7"/>
    <property type="match status" value="1"/>
</dbReference>
<dbReference type="InterPro" id="IPR050109">
    <property type="entry name" value="HTH-type_TetR-like_transc_reg"/>
</dbReference>
<dbReference type="InterPro" id="IPR001647">
    <property type="entry name" value="HTH_TetR"/>
</dbReference>
<keyword evidence="8" id="KW-1185">Reference proteome</keyword>
<dbReference type="Pfam" id="PF00440">
    <property type="entry name" value="TetR_N"/>
    <property type="match status" value="1"/>
</dbReference>
<comment type="caution">
    <text evidence="7">The sequence shown here is derived from an EMBL/GenBank/DDBJ whole genome shotgun (WGS) entry which is preliminary data.</text>
</comment>
<dbReference type="CDD" id="cd00569">
    <property type="entry name" value="HTH_Hin_like"/>
    <property type="match status" value="1"/>
</dbReference>
<evidence type="ECO:0000256" key="2">
    <source>
        <dbReference type="ARBA" id="ARBA00023125"/>
    </source>
</evidence>
<dbReference type="RefSeq" id="WP_343937140.1">
    <property type="nucleotide sequence ID" value="NZ_BAAABU010000018.1"/>
</dbReference>
<reference evidence="7 8" key="1">
    <citation type="journal article" date="2019" name="Int. J. Syst. Evol. Microbiol.">
        <title>The Global Catalogue of Microorganisms (GCM) 10K type strain sequencing project: providing services to taxonomists for standard genome sequencing and annotation.</title>
        <authorList>
            <consortium name="The Broad Institute Genomics Platform"/>
            <consortium name="The Broad Institute Genome Sequencing Center for Infectious Disease"/>
            <person name="Wu L."/>
            <person name="Ma J."/>
        </authorList>
    </citation>
    <scope>NUCLEOTIDE SEQUENCE [LARGE SCALE GENOMIC DNA]</scope>
    <source>
        <strain evidence="7 8">JCM 3380</strain>
    </source>
</reference>
<dbReference type="InterPro" id="IPR006120">
    <property type="entry name" value="Resolvase_HTH_dom"/>
</dbReference>
<feature type="DNA-binding region" description="H-T-H motif" evidence="4">
    <location>
        <begin position="25"/>
        <end position="44"/>
    </location>
</feature>
<evidence type="ECO:0000256" key="5">
    <source>
        <dbReference type="SAM" id="MobiDB-lite"/>
    </source>
</evidence>
<protein>
    <recommendedName>
        <fullName evidence="6">HTH tetR-type domain-containing protein</fullName>
    </recommendedName>
</protein>
<name>A0ABN0UH65_9PSEU</name>
<feature type="region of interest" description="Disordered" evidence="5">
    <location>
        <begin position="68"/>
        <end position="117"/>
    </location>
</feature>
<dbReference type="Gene3D" id="1.10.10.60">
    <property type="entry name" value="Homeodomain-like"/>
    <property type="match status" value="1"/>
</dbReference>
<keyword evidence="2 4" id="KW-0238">DNA-binding</keyword>
<dbReference type="PRINTS" id="PR00455">
    <property type="entry name" value="HTHTETR"/>
</dbReference>
<feature type="region of interest" description="Disordered" evidence="5">
    <location>
        <begin position="219"/>
        <end position="259"/>
    </location>
</feature>
<dbReference type="Proteomes" id="UP001500416">
    <property type="component" value="Unassembled WGS sequence"/>
</dbReference>
<dbReference type="SUPFAM" id="SSF46689">
    <property type="entry name" value="Homeodomain-like"/>
    <property type="match status" value="2"/>
</dbReference>
<accession>A0ABN0UH65</accession>
<evidence type="ECO:0000256" key="1">
    <source>
        <dbReference type="ARBA" id="ARBA00023015"/>
    </source>
</evidence>
<dbReference type="PANTHER" id="PTHR30055:SF234">
    <property type="entry name" value="HTH-TYPE TRANSCRIPTIONAL REGULATOR BETI"/>
    <property type="match status" value="1"/>
</dbReference>
<evidence type="ECO:0000256" key="4">
    <source>
        <dbReference type="PROSITE-ProRule" id="PRU00335"/>
    </source>
</evidence>
<organism evidence="7 8">
    <name type="scientific">Saccharothrix mutabilis subsp. mutabilis</name>
    <dbReference type="NCBI Taxonomy" id="66855"/>
    <lineage>
        <taxon>Bacteria</taxon>
        <taxon>Bacillati</taxon>
        <taxon>Actinomycetota</taxon>
        <taxon>Actinomycetes</taxon>
        <taxon>Pseudonocardiales</taxon>
        <taxon>Pseudonocardiaceae</taxon>
        <taxon>Saccharothrix</taxon>
    </lineage>
</organism>
<keyword evidence="3" id="KW-0804">Transcription</keyword>
<evidence type="ECO:0000313" key="7">
    <source>
        <dbReference type="EMBL" id="GAA0250478.1"/>
    </source>
</evidence>
<dbReference type="InterPro" id="IPR023772">
    <property type="entry name" value="DNA-bd_HTH_TetR-type_CS"/>
</dbReference>
<dbReference type="EMBL" id="BAAABU010000018">
    <property type="protein sequence ID" value="GAA0250478.1"/>
    <property type="molecule type" value="Genomic_DNA"/>
</dbReference>
<feature type="compositionally biased region" description="Low complexity" evidence="5">
    <location>
        <begin position="80"/>
        <end position="100"/>
    </location>
</feature>
<dbReference type="PANTHER" id="PTHR30055">
    <property type="entry name" value="HTH-TYPE TRANSCRIPTIONAL REGULATOR RUTR"/>
    <property type="match status" value="1"/>
</dbReference>